<evidence type="ECO:0000256" key="11">
    <source>
        <dbReference type="PROSITE-ProRule" id="PRU00284"/>
    </source>
</evidence>
<evidence type="ECO:0000256" key="3">
    <source>
        <dbReference type="ARBA" id="ARBA00022481"/>
    </source>
</evidence>
<feature type="domain" description="HAMP" evidence="15">
    <location>
        <begin position="211"/>
        <end position="263"/>
    </location>
</feature>
<evidence type="ECO:0000256" key="2">
    <source>
        <dbReference type="ARBA" id="ARBA00022475"/>
    </source>
</evidence>
<evidence type="ECO:0000313" key="17">
    <source>
        <dbReference type="Proteomes" id="UP000593875"/>
    </source>
</evidence>
<dbReference type="SMART" id="SM00304">
    <property type="entry name" value="HAMP"/>
    <property type="match status" value="1"/>
</dbReference>
<dbReference type="SUPFAM" id="SSF58104">
    <property type="entry name" value="Methyl-accepting chemotaxis protein (MCP) signaling domain"/>
    <property type="match status" value="1"/>
</dbReference>
<accession>A0A7L9U0F4</accession>
<dbReference type="GO" id="GO:0004888">
    <property type="term" value="F:transmembrane signaling receptor activity"/>
    <property type="evidence" value="ECO:0007669"/>
    <property type="project" value="InterPro"/>
</dbReference>
<evidence type="ECO:0000259" key="14">
    <source>
        <dbReference type="PROSITE" id="PS50111"/>
    </source>
</evidence>
<dbReference type="Pfam" id="PF00015">
    <property type="entry name" value="MCPsignal"/>
    <property type="match status" value="1"/>
</dbReference>
<proteinExistence type="inferred from homology"/>
<keyword evidence="6 13" id="KW-0812">Transmembrane</keyword>
<dbReference type="PRINTS" id="PR00260">
    <property type="entry name" value="CHEMTRNSDUCR"/>
</dbReference>
<dbReference type="PROSITE" id="PS50885">
    <property type="entry name" value="HAMP"/>
    <property type="match status" value="1"/>
</dbReference>
<dbReference type="InterPro" id="IPR004090">
    <property type="entry name" value="Chemotax_Me-accpt_rcpt"/>
</dbReference>
<protein>
    <submittedName>
        <fullName evidence="16">Tar ligand binding domain-containing protein</fullName>
    </submittedName>
</protein>
<comment type="subcellular location">
    <subcellularLocation>
        <location evidence="1">Cell inner membrane</location>
        <topology evidence="1">Multi-pass membrane protein</topology>
    </subcellularLocation>
</comment>
<dbReference type="Pfam" id="PF02203">
    <property type="entry name" value="TarH"/>
    <property type="match status" value="1"/>
</dbReference>
<evidence type="ECO:0000313" key="16">
    <source>
        <dbReference type="EMBL" id="QOL48511.1"/>
    </source>
</evidence>
<feature type="transmembrane region" description="Helical" evidence="13">
    <location>
        <begin position="190"/>
        <end position="210"/>
    </location>
</feature>
<evidence type="ECO:0000256" key="1">
    <source>
        <dbReference type="ARBA" id="ARBA00004429"/>
    </source>
</evidence>
<evidence type="ECO:0000256" key="9">
    <source>
        <dbReference type="ARBA" id="ARBA00023224"/>
    </source>
</evidence>
<keyword evidence="4" id="KW-0145">Chemotaxis</keyword>
<dbReference type="InterPro" id="IPR004089">
    <property type="entry name" value="MCPsignal_dom"/>
</dbReference>
<feature type="coiled-coil region" evidence="12">
    <location>
        <begin position="468"/>
        <end position="495"/>
    </location>
</feature>
<keyword evidence="7 13" id="KW-1133">Transmembrane helix</keyword>
<dbReference type="SMART" id="SM00283">
    <property type="entry name" value="MA"/>
    <property type="match status" value="1"/>
</dbReference>
<dbReference type="GO" id="GO:0007165">
    <property type="term" value="P:signal transduction"/>
    <property type="evidence" value="ECO:0007669"/>
    <property type="project" value="UniProtKB-KW"/>
</dbReference>
<evidence type="ECO:0000256" key="12">
    <source>
        <dbReference type="SAM" id="Coils"/>
    </source>
</evidence>
<dbReference type="InterPro" id="IPR003122">
    <property type="entry name" value="Tar_rcpt_lig-bd"/>
</dbReference>
<dbReference type="GO" id="GO:0005886">
    <property type="term" value="C:plasma membrane"/>
    <property type="evidence" value="ECO:0007669"/>
    <property type="project" value="UniProtKB-SubCell"/>
</dbReference>
<dbReference type="FunFam" id="1.10.287.950:FF:000001">
    <property type="entry name" value="Methyl-accepting chemotaxis sensory transducer"/>
    <property type="match status" value="1"/>
</dbReference>
<dbReference type="PANTHER" id="PTHR43531">
    <property type="entry name" value="PROTEIN ICFG"/>
    <property type="match status" value="1"/>
</dbReference>
<sequence>MFKNLSIKLRLVLLTAILSAVAMVVGAVGLANQSAANAALGTVYNDRVVVLAQLGNILSLMQQNQNALARAVLAGEADADATVAEVEGRIRQISAIWSDYKATYLTDEEKVLAQVFIDSRTVFVEQGLKPTLAALRGHEVDGAKELVKGSLNPLFLPAQKNMQALIQLQLDVAKHEYDLALERYARARTLSIVLTAAGVLVGSAIAWLLIRGLSRSIGEALRLARSVAAGDLTQSVRVESNDEIGQLLGALQKMNASLSSIVTQVRAGTDTIATASQQIAAGNQDLSARTEQQASSLEETAASMEELASTVKNNADNARQANTLAVAASSVAERGGQVIGKVVGTMVEINDASRKIADITSVIDGIAFQTNILALNAAVEAARAGEHGRGFAVVASEVRNLAQRSAAAAKEIKALIEDSVQRAHAGGELVEQAGTTMRDIVTSVQRVTDIMGEISSASTEQTAGIEQINAAVMQMDQVTQQNAALVEEAAAAAEAMQDQAVGLAQAVSVFRTGQVLAGAPAVARRLALTPAEG</sequence>
<gene>
    <name evidence="16" type="ORF">LPB04_16280</name>
</gene>
<organism evidence="16 17">
    <name type="scientific">Massilia litorea</name>
    <dbReference type="NCBI Taxonomy" id="2769491"/>
    <lineage>
        <taxon>Bacteria</taxon>
        <taxon>Pseudomonadati</taxon>
        <taxon>Pseudomonadota</taxon>
        <taxon>Betaproteobacteria</taxon>
        <taxon>Burkholderiales</taxon>
        <taxon>Oxalobacteraceae</taxon>
        <taxon>Telluria group</taxon>
        <taxon>Massilia</taxon>
    </lineage>
</organism>
<comment type="similarity">
    <text evidence="10">Belongs to the methyl-accepting chemotaxis (MCP) protein family.</text>
</comment>
<keyword evidence="2" id="KW-1003">Cell membrane</keyword>
<dbReference type="PROSITE" id="PS50111">
    <property type="entry name" value="CHEMOTAXIS_TRANSDUC_2"/>
    <property type="match status" value="1"/>
</dbReference>
<keyword evidence="9 11" id="KW-0807">Transducer</keyword>
<evidence type="ECO:0000256" key="6">
    <source>
        <dbReference type="ARBA" id="ARBA00022692"/>
    </source>
</evidence>
<dbReference type="Gene3D" id="1.10.287.950">
    <property type="entry name" value="Methyl-accepting chemotaxis protein"/>
    <property type="match status" value="1"/>
</dbReference>
<keyword evidence="3" id="KW-0488">Methylation</keyword>
<evidence type="ECO:0000256" key="5">
    <source>
        <dbReference type="ARBA" id="ARBA00022519"/>
    </source>
</evidence>
<dbReference type="AlphaFoldDB" id="A0A7L9U0F4"/>
<dbReference type="Proteomes" id="UP000593875">
    <property type="component" value="Chromosome"/>
</dbReference>
<keyword evidence="8 13" id="KW-0472">Membrane</keyword>
<evidence type="ECO:0000256" key="4">
    <source>
        <dbReference type="ARBA" id="ARBA00022500"/>
    </source>
</evidence>
<dbReference type="KEGG" id="mlir:LPB04_16280"/>
<dbReference type="InterPro" id="IPR051310">
    <property type="entry name" value="MCP_chemotaxis"/>
</dbReference>
<keyword evidence="12" id="KW-0175">Coiled coil</keyword>
<keyword evidence="17" id="KW-1185">Reference proteome</keyword>
<evidence type="ECO:0000256" key="8">
    <source>
        <dbReference type="ARBA" id="ARBA00023136"/>
    </source>
</evidence>
<dbReference type="EMBL" id="CP062941">
    <property type="protein sequence ID" value="QOL48511.1"/>
    <property type="molecule type" value="Genomic_DNA"/>
</dbReference>
<evidence type="ECO:0000259" key="15">
    <source>
        <dbReference type="PROSITE" id="PS50885"/>
    </source>
</evidence>
<name>A0A7L9U0F4_9BURK</name>
<dbReference type="InterPro" id="IPR003660">
    <property type="entry name" value="HAMP_dom"/>
</dbReference>
<feature type="domain" description="Methyl-accepting transducer" evidence="14">
    <location>
        <begin position="268"/>
        <end position="497"/>
    </location>
</feature>
<dbReference type="RefSeq" id="WP_193685554.1">
    <property type="nucleotide sequence ID" value="NZ_CP062941.1"/>
</dbReference>
<dbReference type="PANTHER" id="PTHR43531:SF14">
    <property type="entry name" value="METHYL-ACCEPTING CHEMOTAXIS PROTEIN I-RELATED"/>
    <property type="match status" value="1"/>
</dbReference>
<keyword evidence="5" id="KW-0997">Cell inner membrane</keyword>
<evidence type="ECO:0000256" key="13">
    <source>
        <dbReference type="SAM" id="Phobius"/>
    </source>
</evidence>
<dbReference type="CDD" id="cd06225">
    <property type="entry name" value="HAMP"/>
    <property type="match status" value="1"/>
</dbReference>
<reference evidence="16 17" key="1">
    <citation type="submission" date="2020-10" db="EMBL/GenBank/DDBJ databases">
        <title>Genome sequencing of Massilia sp. LPB0304.</title>
        <authorList>
            <person name="Kim J."/>
        </authorList>
    </citation>
    <scope>NUCLEOTIDE SEQUENCE [LARGE SCALE GENOMIC DNA]</scope>
    <source>
        <strain evidence="16 17">LPB0304</strain>
    </source>
</reference>
<dbReference type="GO" id="GO:0006935">
    <property type="term" value="P:chemotaxis"/>
    <property type="evidence" value="ECO:0007669"/>
    <property type="project" value="UniProtKB-KW"/>
</dbReference>
<dbReference type="CDD" id="cd11386">
    <property type="entry name" value="MCP_signal"/>
    <property type="match status" value="1"/>
</dbReference>
<evidence type="ECO:0000256" key="10">
    <source>
        <dbReference type="ARBA" id="ARBA00029447"/>
    </source>
</evidence>
<dbReference type="Pfam" id="PF00672">
    <property type="entry name" value="HAMP"/>
    <property type="match status" value="1"/>
</dbReference>
<evidence type="ECO:0000256" key="7">
    <source>
        <dbReference type="ARBA" id="ARBA00022989"/>
    </source>
</evidence>
<feature type="coiled-coil region" evidence="12">
    <location>
        <begin position="287"/>
        <end position="321"/>
    </location>
</feature>